<reference evidence="1 2" key="1">
    <citation type="journal article" date="2012" name="Genome Biol.">
        <title>Sequencing three crocodilian genomes to illuminate the evolution of archosaurs and amniotes.</title>
        <authorList>
            <person name="St John J.A."/>
            <person name="Braun E.L."/>
            <person name="Isberg S.R."/>
            <person name="Miles L.G."/>
            <person name="Chong A.Y."/>
            <person name="Gongora J."/>
            <person name="Dalzell P."/>
            <person name="Moran C."/>
            <person name="Bed'hom B."/>
            <person name="Abzhanov A."/>
            <person name="Burgess S.C."/>
            <person name="Cooksey A.M."/>
            <person name="Castoe T.A."/>
            <person name="Crawford N.G."/>
            <person name="Densmore L.D."/>
            <person name="Drew J.C."/>
            <person name="Edwards S.V."/>
            <person name="Faircloth B.C."/>
            <person name="Fujita M.K."/>
            <person name="Greenwold M.J."/>
            <person name="Hoffmann F.G."/>
            <person name="Howard J.M."/>
            <person name="Iguchi T."/>
            <person name="Janes D.E."/>
            <person name="Khan S.Y."/>
            <person name="Kohno S."/>
            <person name="de Koning A.J."/>
            <person name="Lance S.L."/>
            <person name="McCarthy F.M."/>
            <person name="McCormack J.E."/>
            <person name="Merchant M.E."/>
            <person name="Peterson D.G."/>
            <person name="Pollock D.D."/>
            <person name="Pourmand N."/>
            <person name="Raney B.J."/>
            <person name="Roessler K.A."/>
            <person name="Sanford J.R."/>
            <person name="Sawyer R.H."/>
            <person name="Schmidt C.J."/>
            <person name="Triplett E.W."/>
            <person name="Tuberville T.D."/>
            <person name="Venegas-Anaya M."/>
            <person name="Howard J.T."/>
            <person name="Jarvis E.D."/>
            <person name="Guillette L.J.Jr."/>
            <person name="Glenn T.C."/>
            <person name="Green R.E."/>
            <person name="Ray D.A."/>
        </authorList>
    </citation>
    <scope>NUCLEOTIDE SEQUENCE [LARGE SCALE GENOMIC DNA]</scope>
    <source>
        <strain evidence="1">KSC_2009_1</strain>
    </source>
</reference>
<accession>A0A151NHD9</accession>
<name>A0A151NHD9_ALLMI</name>
<evidence type="ECO:0000313" key="2">
    <source>
        <dbReference type="Proteomes" id="UP000050525"/>
    </source>
</evidence>
<sequence length="70" mass="8105">MRQLFATLERGPHDRFHNQTGRLHIAGTVRHSRQQRRTQAWESHLTPLPSPEKMMAMSLPGAYSILLIPF</sequence>
<dbReference type="Proteomes" id="UP000050525">
    <property type="component" value="Unassembled WGS sequence"/>
</dbReference>
<organism evidence="1 2">
    <name type="scientific">Alligator mississippiensis</name>
    <name type="common">American alligator</name>
    <dbReference type="NCBI Taxonomy" id="8496"/>
    <lineage>
        <taxon>Eukaryota</taxon>
        <taxon>Metazoa</taxon>
        <taxon>Chordata</taxon>
        <taxon>Craniata</taxon>
        <taxon>Vertebrata</taxon>
        <taxon>Euteleostomi</taxon>
        <taxon>Archelosauria</taxon>
        <taxon>Archosauria</taxon>
        <taxon>Crocodylia</taxon>
        <taxon>Alligatoridae</taxon>
        <taxon>Alligatorinae</taxon>
        <taxon>Alligator</taxon>
    </lineage>
</organism>
<dbReference type="EMBL" id="AKHW03002956">
    <property type="protein sequence ID" value="KYO36207.1"/>
    <property type="molecule type" value="Genomic_DNA"/>
</dbReference>
<proteinExistence type="predicted"/>
<evidence type="ECO:0000313" key="1">
    <source>
        <dbReference type="EMBL" id="KYO36207.1"/>
    </source>
</evidence>
<protein>
    <submittedName>
        <fullName evidence="1">Uncharacterized protein</fullName>
    </submittedName>
</protein>
<comment type="caution">
    <text evidence="1">The sequence shown here is derived from an EMBL/GenBank/DDBJ whole genome shotgun (WGS) entry which is preliminary data.</text>
</comment>
<gene>
    <name evidence="1" type="ORF">Y1Q_0024001</name>
</gene>
<keyword evidence="2" id="KW-1185">Reference proteome</keyword>
<dbReference type="AlphaFoldDB" id="A0A151NHD9"/>